<proteinExistence type="predicted"/>
<sequence>MRWAISSARHSGHRQRVPAAGGAPPGTTGIDAHQQSNG</sequence>
<protein>
    <submittedName>
        <fullName evidence="2">Uncharacterized protein</fullName>
    </submittedName>
</protein>
<name>B1FS22_9BURK</name>
<accession>B1FS22</accession>
<dbReference type="Proteomes" id="UP000005463">
    <property type="component" value="Unassembled WGS sequence"/>
</dbReference>
<feature type="region of interest" description="Disordered" evidence="1">
    <location>
        <begin position="1"/>
        <end position="38"/>
    </location>
</feature>
<evidence type="ECO:0000313" key="3">
    <source>
        <dbReference type="Proteomes" id="UP000005463"/>
    </source>
</evidence>
<evidence type="ECO:0000256" key="1">
    <source>
        <dbReference type="SAM" id="MobiDB-lite"/>
    </source>
</evidence>
<comment type="caution">
    <text evidence="2">The sequence shown here is derived from an EMBL/GenBank/DDBJ whole genome shotgun (WGS) entry which is preliminary data.</text>
</comment>
<reference evidence="2 3" key="1">
    <citation type="submission" date="2008-03" db="EMBL/GenBank/DDBJ databases">
        <title>Sequencing of the draft genome and assembly of Burkholderia ambifaria IOP40-10.</title>
        <authorList>
            <consortium name="US DOE Joint Genome Institute (JGI-PGF)"/>
            <person name="Copeland A."/>
            <person name="Lucas S."/>
            <person name="Lapidus A."/>
            <person name="Glavina del Rio T."/>
            <person name="Dalin E."/>
            <person name="Tice H."/>
            <person name="Bruce D."/>
            <person name="Goodwin L."/>
            <person name="Pitluck S."/>
            <person name="Larimer F."/>
            <person name="Land M.L."/>
            <person name="Hauser L."/>
            <person name="Tiedje J."/>
            <person name="Richardson P."/>
        </authorList>
    </citation>
    <scope>NUCLEOTIDE SEQUENCE [LARGE SCALE GENOMIC DNA]</scope>
    <source>
        <strain evidence="2 3">IOP40-10</strain>
    </source>
</reference>
<dbReference type="EMBL" id="ABLC01000504">
    <property type="protein sequence ID" value="EDS99648.1"/>
    <property type="molecule type" value="Genomic_DNA"/>
</dbReference>
<organism evidence="2 3">
    <name type="scientific">Burkholderia ambifaria IOP40-10</name>
    <dbReference type="NCBI Taxonomy" id="396596"/>
    <lineage>
        <taxon>Bacteria</taxon>
        <taxon>Pseudomonadati</taxon>
        <taxon>Pseudomonadota</taxon>
        <taxon>Betaproteobacteria</taxon>
        <taxon>Burkholderiales</taxon>
        <taxon>Burkholderiaceae</taxon>
        <taxon>Burkholderia</taxon>
        <taxon>Burkholderia cepacia complex</taxon>
    </lineage>
</organism>
<gene>
    <name evidence="2" type="ORF">BamIOP4010DRAFT_6835</name>
</gene>
<dbReference type="AlphaFoldDB" id="B1FS22"/>
<evidence type="ECO:0000313" key="2">
    <source>
        <dbReference type="EMBL" id="EDS99648.1"/>
    </source>
</evidence>